<feature type="signal peptide" evidence="2">
    <location>
        <begin position="1"/>
        <end position="21"/>
    </location>
</feature>
<evidence type="ECO:0000313" key="4">
    <source>
        <dbReference type="EMBL" id="PKR50572.1"/>
    </source>
</evidence>
<dbReference type="AlphaFoldDB" id="A0A2N3KJ39"/>
<dbReference type="InterPro" id="IPR003423">
    <property type="entry name" value="OMP_efflux"/>
</dbReference>
<organism evidence="4 5">
    <name type="scientific">Thalassospira marina</name>
    <dbReference type="NCBI Taxonomy" id="2048283"/>
    <lineage>
        <taxon>Bacteria</taxon>
        <taxon>Pseudomonadati</taxon>
        <taxon>Pseudomonadota</taxon>
        <taxon>Alphaproteobacteria</taxon>
        <taxon>Rhodospirillales</taxon>
        <taxon>Thalassospiraceae</taxon>
        <taxon>Thalassospira</taxon>
    </lineage>
</organism>
<comment type="subcellular location">
    <subcellularLocation>
        <location evidence="2">Cell membrane</location>
        <topology evidence="2">Lipid-anchor</topology>
    </subcellularLocation>
</comment>
<feature type="region of interest" description="Disordered" evidence="3">
    <location>
        <begin position="478"/>
        <end position="498"/>
    </location>
</feature>
<keyword evidence="2" id="KW-0472">Membrane</keyword>
<dbReference type="PANTHER" id="PTHR30203">
    <property type="entry name" value="OUTER MEMBRANE CATION EFFLUX PROTEIN"/>
    <property type="match status" value="1"/>
</dbReference>
<evidence type="ECO:0008006" key="6">
    <source>
        <dbReference type="Google" id="ProtNLM"/>
    </source>
</evidence>
<dbReference type="OrthoDB" id="9783100at2"/>
<keyword evidence="2" id="KW-0564">Palmitate</keyword>
<gene>
    <name evidence="4" type="ORF">COO20_20745</name>
</gene>
<comment type="similarity">
    <text evidence="1 2">Belongs to the outer membrane factor (OMF) (TC 1.B.17) family.</text>
</comment>
<reference evidence="4 5" key="1">
    <citation type="submission" date="2017-09" db="EMBL/GenBank/DDBJ databases">
        <title>Biodiversity and function of Thalassospira species in the particle-attached aromatic-hydrocarbon-degrading consortia from the surface seawater of the South China Sea.</title>
        <authorList>
            <person name="Dong C."/>
            <person name="Liu R."/>
            <person name="Shao Z."/>
        </authorList>
    </citation>
    <scope>NUCLEOTIDE SEQUENCE [LARGE SCALE GENOMIC DNA]</scope>
    <source>
        <strain evidence="4 5">CSC1P2</strain>
    </source>
</reference>
<dbReference type="InterPro" id="IPR010131">
    <property type="entry name" value="MdtP/NodT-like"/>
</dbReference>
<proteinExistence type="inferred from homology"/>
<comment type="caution">
    <text evidence="4">The sequence shown here is derived from an EMBL/GenBank/DDBJ whole genome shotgun (WGS) entry which is preliminary data.</text>
</comment>
<dbReference type="PANTHER" id="PTHR30203:SF25">
    <property type="entry name" value="OUTER MEMBRANE PROTEIN-RELATED"/>
    <property type="match status" value="1"/>
</dbReference>
<dbReference type="SUPFAM" id="SSF56954">
    <property type="entry name" value="Outer membrane efflux proteins (OEP)"/>
    <property type="match status" value="1"/>
</dbReference>
<keyword evidence="2" id="KW-1134">Transmembrane beta strand</keyword>
<keyword evidence="2" id="KW-0449">Lipoprotein</keyword>
<dbReference type="Gene3D" id="2.20.200.10">
    <property type="entry name" value="Outer membrane efflux proteins (OEP)"/>
    <property type="match status" value="1"/>
</dbReference>
<evidence type="ECO:0000313" key="5">
    <source>
        <dbReference type="Proteomes" id="UP000233597"/>
    </source>
</evidence>
<keyword evidence="2" id="KW-0812">Transmembrane</keyword>
<dbReference type="EMBL" id="NWTK01000016">
    <property type="protein sequence ID" value="PKR50572.1"/>
    <property type="molecule type" value="Genomic_DNA"/>
</dbReference>
<dbReference type="RefSeq" id="WP_101270057.1">
    <property type="nucleotide sequence ID" value="NZ_NWTK01000016.1"/>
</dbReference>
<feature type="chain" id="PRO_5014491765" description="RND transporter" evidence="2">
    <location>
        <begin position="22"/>
        <end position="498"/>
    </location>
</feature>
<feature type="compositionally biased region" description="Basic and acidic residues" evidence="3">
    <location>
        <begin position="478"/>
        <end position="488"/>
    </location>
</feature>
<dbReference type="Proteomes" id="UP000233597">
    <property type="component" value="Unassembled WGS sequence"/>
</dbReference>
<evidence type="ECO:0000256" key="2">
    <source>
        <dbReference type="RuleBase" id="RU362097"/>
    </source>
</evidence>
<protein>
    <recommendedName>
        <fullName evidence="6">RND transporter</fullName>
    </recommendedName>
</protein>
<name>A0A2N3KJ39_9PROT</name>
<dbReference type="Pfam" id="PF02321">
    <property type="entry name" value="OEP"/>
    <property type="match status" value="2"/>
</dbReference>
<dbReference type="GO" id="GO:0015562">
    <property type="term" value="F:efflux transmembrane transporter activity"/>
    <property type="evidence" value="ECO:0007669"/>
    <property type="project" value="InterPro"/>
</dbReference>
<evidence type="ECO:0000256" key="1">
    <source>
        <dbReference type="ARBA" id="ARBA00007613"/>
    </source>
</evidence>
<dbReference type="Gene3D" id="1.20.1600.10">
    <property type="entry name" value="Outer membrane efflux proteins (OEP)"/>
    <property type="match status" value="1"/>
</dbReference>
<evidence type="ECO:0000256" key="3">
    <source>
        <dbReference type="SAM" id="MobiDB-lite"/>
    </source>
</evidence>
<dbReference type="NCBIfam" id="TIGR01845">
    <property type="entry name" value="outer_NodT"/>
    <property type="match status" value="1"/>
</dbReference>
<accession>A0A2N3KJ39</accession>
<sequence>MRLHTLLKYGPVLGISMLVLAGCVTAGPEYQAPQFDLKATYSPQVPQIADHKPDQARWWESTTDQVLDQLVTDGIKSNIDLKIAASRIAEARAVARGVTGENGPQIGASAGGRAERQWSTREDGNYQDDLGGNAGIDLSWTPDLWGGQAREGQVAEADILQQVYLREDVYRVVIADIIRNYITLRGTQQRQILLRNSLDLQRQTRDIVDLRAQSGLASDLDLSRARAEVADIEATLPVLQTSIDRSINAIAILTGAQPGTYRDLLSRSAPLPEFDSAPPIGVPADLLRRRPDVRAAELGLISATAEIGVRTAELYPELSLDGSLSLAATGYGTGPIVRTALAAISAVIDATIYDGGVRKANITVAEEQAHQAFYTYRKTLLSAISDVESAIFGYVGAVSQRDSLILAVSHHRQAFEQSRVRYTQGLSNFLDVLDAQRTLTRSEQDLADAQTSLELETINLYSAVGLDADEVDRLAENMNRDSDHDGKAFDPYYIQPAG</sequence>
<keyword evidence="2" id="KW-0732">Signal</keyword>
<dbReference type="GO" id="GO:0005886">
    <property type="term" value="C:plasma membrane"/>
    <property type="evidence" value="ECO:0007669"/>
    <property type="project" value="UniProtKB-SubCell"/>
</dbReference>
<dbReference type="PROSITE" id="PS51257">
    <property type="entry name" value="PROKAR_LIPOPROTEIN"/>
    <property type="match status" value="1"/>
</dbReference>